<evidence type="ECO:0000256" key="2">
    <source>
        <dbReference type="SAM" id="MobiDB-lite"/>
    </source>
</evidence>
<dbReference type="Gene3D" id="1.10.167.10">
    <property type="entry name" value="Regulator of G-protein Signalling 4, domain 2"/>
    <property type="match status" value="1"/>
</dbReference>
<dbReference type="InterPro" id="IPR036305">
    <property type="entry name" value="RGS_sf"/>
</dbReference>
<feature type="domain" description="PX" evidence="5">
    <location>
        <begin position="824"/>
        <end position="942"/>
    </location>
</feature>
<feature type="transmembrane region" description="Helical" evidence="3">
    <location>
        <begin position="7"/>
        <end position="24"/>
    </location>
</feature>
<dbReference type="InterPro" id="IPR036871">
    <property type="entry name" value="PX_dom_sf"/>
</dbReference>
<dbReference type="InterPro" id="IPR013937">
    <property type="entry name" value="Sorting_nexin_C"/>
</dbReference>
<feature type="compositionally biased region" description="Basic and acidic residues" evidence="2">
    <location>
        <begin position="706"/>
        <end position="717"/>
    </location>
</feature>
<dbReference type="SMART" id="SM00315">
    <property type="entry name" value="RGS"/>
    <property type="match status" value="1"/>
</dbReference>
<feature type="region of interest" description="Disordered" evidence="2">
    <location>
        <begin position="702"/>
        <end position="736"/>
    </location>
</feature>
<sequence length="1194" mass="137733">MVSIPDLSSYFLFTTTVLLTLNYFSILYQFFLILSIFLFVILALLSTNLLVSYWYYRSQNEYETNLNMRRDDIMRPLVFTSESEWNAILQRRNLERANQQKTWAFPGFPRIEQAIEHLISYVIRDFIRTWYDKISPEPVVVKTITRMLYEAVGVFSTRIESIDVTSIVIGKIVPVITNHIHEFRKAEVAVRGTFERSLTESDELDALIVKHYNNGRLHPAVQANSSAGTTKDKYLRKVVERLLDLLFSERAMSSSIQRVLIREVLACTVLQSTMEVLSDPDLWNRIIDTNTSYLIREQKMVNKLRKALNKQAAHEESSSQIHTFEEFLRMIKECANLLDIKRIRNEIVTQIRKKRMAITGREKDETVQGQKVAEIKVYINRLYVAKRQAEKRIMALGGATYPQPQSRNSIYIENDSLHIDSPTPPILTLSMMLSSSTGLSYWMEHMDRTGGMLRLQFWLMVEGLKEDIVNWRNAINSQEERVTVREDVRRIYDMYFSENLVQQLEISPKLLERIQNFVFETPYNNSTNGYEYILQAQNEVFNQMEMSDFPRFRESDLYFKFLASLGNSVAEPEPNQQDYLSDPFSTPRKAPAGILNSRSRASSFSPFSPVESDDWSVASSYQHSSMLRTPKANSGPSRLSPIQQELLENPSTPGLQITFKEDDLLRTDAIEAVEAALSTIMDASDVSESEETRYHKVKHQAVQFTDHPDSDSERDSIDSSEDIPTQETGVADDTTSIANNVHLAPPGDLMLSNEISRLTEETDKINQQEAIVDTLIKKAETSGKMDELRILKKSKLALRREMQETTYQKTQYEIQEAENSILPGRTTVNITNCTISNDGTKDFVLYVIEVHQKASDGTYASGWVVTRRYSEFYDLHHLLKAKYPDVRKYEFPGKRVAFQFHKSFVEFRRMALEKYLQLLVKNHDVCKTQEFKTFFCQQNLSLTNQSNTEALHNRLRRKRSIGFMKHIYQTVAEGIDDMFNGQSTIDIVTHRLGQQVTMLNESGLEDPNNTTRLTNASVVTVSGPSDMGLQPIENEGITSLTEPLCDLFIEIFELKEKNNWLRRQAVVIVLQQILGGTIERKIKSTMKTTLTDDTMAAWINMICDSLWPNGEWPKSTEKRTFEEKIQTKETANRKLSTFFPESLGNMVGRENARRGARRVFTLFQNRRLNEHLVYTILDEVLMSLFPELKLPLRI</sequence>
<dbReference type="Pfam" id="PF00615">
    <property type="entry name" value="RGS"/>
    <property type="match status" value="1"/>
</dbReference>
<dbReference type="SUPFAM" id="SSF48097">
    <property type="entry name" value="Regulator of G-protein signaling, RGS"/>
    <property type="match status" value="1"/>
</dbReference>
<evidence type="ECO:0000256" key="3">
    <source>
        <dbReference type="SAM" id="Phobius"/>
    </source>
</evidence>
<evidence type="ECO:0000259" key="4">
    <source>
        <dbReference type="PROSITE" id="PS50132"/>
    </source>
</evidence>
<dbReference type="SMART" id="SM00312">
    <property type="entry name" value="PX"/>
    <property type="match status" value="1"/>
</dbReference>
<dbReference type="PANTHER" id="PTHR22775">
    <property type="entry name" value="SORTING NEXIN"/>
    <property type="match status" value="1"/>
</dbReference>
<dbReference type="InterPro" id="IPR009360">
    <property type="entry name" value="Isy1"/>
</dbReference>
<dbReference type="PROSITE" id="PS51207">
    <property type="entry name" value="PXA"/>
    <property type="match status" value="1"/>
</dbReference>
<evidence type="ECO:0000313" key="7">
    <source>
        <dbReference type="EMBL" id="KAK9707832.1"/>
    </source>
</evidence>
<feature type="domain" description="PXA" evidence="6">
    <location>
        <begin position="108"/>
        <end position="291"/>
    </location>
</feature>
<dbReference type="InterPro" id="IPR036531">
    <property type="entry name" value="Rbsn_Rab-bd_sf"/>
</dbReference>
<evidence type="ECO:0000313" key="8">
    <source>
        <dbReference type="Proteomes" id="UP001479436"/>
    </source>
</evidence>
<dbReference type="EMBL" id="JASJQH010007525">
    <property type="protein sequence ID" value="KAK9707832.1"/>
    <property type="molecule type" value="Genomic_DNA"/>
</dbReference>
<dbReference type="SUPFAM" id="SSF140125">
    <property type="entry name" value="Rabenosyn-5 Rab-binding domain-like"/>
    <property type="match status" value="1"/>
</dbReference>
<accession>A0ABR2VW92</accession>
<organism evidence="7 8">
    <name type="scientific">Basidiobolus ranarum</name>
    <dbReference type="NCBI Taxonomy" id="34480"/>
    <lineage>
        <taxon>Eukaryota</taxon>
        <taxon>Fungi</taxon>
        <taxon>Fungi incertae sedis</taxon>
        <taxon>Zoopagomycota</taxon>
        <taxon>Entomophthoromycotina</taxon>
        <taxon>Basidiobolomycetes</taxon>
        <taxon>Basidiobolales</taxon>
        <taxon>Basidiobolaceae</taxon>
        <taxon>Basidiobolus</taxon>
    </lineage>
</organism>
<dbReference type="PROSITE" id="PS50132">
    <property type="entry name" value="RGS"/>
    <property type="match status" value="1"/>
</dbReference>
<keyword evidence="3" id="KW-0472">Membrane</keyword>
<evidence type="ECO:0000259" key="5">
    <source>
        <dbReference type="PROSITE" id="PS50195"/>
    </source>
</evidence>
<evidence type="ECO:0000256" key="1">
    <source>
        <dbReference type="ARBA" id="ARBA00010883"/>
    </source>
</evidence>
<dbReference type="PANTHER" id="PTHR22775:SF3">
    <property type="entry name" value="SORTING NEXIN-13"/>
    <property type="match status" value="1"/>
</dbReference>
<dbReference type="Proteomes" id="UP001479436">
    <property type="component" value="Unassembled WGS sequence"/>
</dbReference>
<dbReference type="InterPro" id="IPR044926">
    <property type="entry name" value="RGS_subdomain_2"/>
</dbReference>
<dbReference type="InterPro" id="IPR001683">
    <property type="entry name" value="PX_dom"/>
</dbReference>
<dbReference type="Pfam" id="PF08628">
    <property type="entry name" value="Nexin_C"/>
    <property type="match status" value="1"/>
</dbReference>
<dbReference type="Pfam" id="PF06246">
    <property type="entry name" value="Isy1"/>
    <property type="match status" value="1"/>
</dbReference>
<protein>
    <submittedName>
        <fullName evidence="7">tRNA (Guanine-N(7)-)-methyltransferase (tRNA(m7G46)-methyltransferase)</fullName>
    </submittedName>
</protein>
<proteinExistence type="inferred from homology"/>
<feature type="transmembrane region" description="Helical" evidence="3">
    <location>
        <begin position="31"/>
        <end position="56"/>
    </location>
</feature>
<keyword evidence="3" id="KW-1133">Transmembrane helix</keyword>
<dbReference type="PROSITE" id="PS50195">
    <property type="entry name" value="PX"/>
    <property type="match status" value="1"/>
</dbReference>
<name>A0ABR2VW92_9FUNG</name>
<comment type="caution">
    <text evidence="7">The sequence shown here is derived from an EMBL/GenBank/DDBJ whole genome shotgun (WGS) entry which is preliminary data.</text>
</comment>
<feature type="domain" description="RGS" evidence="4">
    <location>
        <begin position="428"/>
        <end position="562"/>
    </location>
</feature>
<evidence type="ECO:0000259" key="6">
    <source>
        <dbReference type="PROSITE" id="PS51207"/>
    </source>
</evidence>
<dbReference type="SMART" id="SM00313">
    <property type="entry name" value="PXA"/>
    <property type="match status" value="1"/>
</dbReference>
<dbReference type="InterPro" id="IPR003114">
    <property type="entry name" value="Phox_assoc"/>
</dbReference>
<keyword evidence="8" id="KW-1185">Reference proteome</keyword>
<dbReference type="SUPFAM" id="SSF64268">
    <property type="entry name" value="PX domain"/>
    <property type="match status" value="1"/>
</dbReference>
<keyword evidence="3" id="KW-0812">Transmembrane</keyword>
<comment type="similarity">
    <text evidence="1">Belongs to the sorting nexin family.</text>
</comment>
<dbReference type="InterPro" id="IPR016137">
    <property type="entry name" value="RGS"/>
</dbReference>
<feature type="region of interest" description="Disordered" evidence="2">
    <location>
        <begin position="572"/>
        <end position="592"/>
    </location>
</feature>
<dbReference type="Pfam" id="PF02194">
    <property type="entry name" value="PXA"/>
    <property type="match status" value="1"/>
</dbReference>
<dbReference type="Gene3D" id="3.30.1520.10">
    <property type="entry name" value="Phox-like domain"/>
    <property type="match status" value="1"/>
</dbReference>
<gene>
    <name evidence="7" type="primary">TRM8_1</name>
    <name evidence="7" type="ORF">K7432_009949</name>
</gene>
<feature type="compositionally biased region" description="Polar residues" evidence="2">
    <location>
        <begin position="725"/>
        <end position="736"/>
    </location>
</feature>
<dbReference type="Pfam" id="PF00787">
    <property type="entry name" value="PX"/>
    <property type="match status" value="1"/>
</dbReference>
<reference evidence="7 8" key="1">
    <citation type="submission" date="2023-04" db="EMBL/GenBank/DDBJ databases">
        <title>Genome of Basidiobolus ranarum AG-B5.</title>
        <authorList>
            <person name="Stajich J.E."/>
            <person name="Carter-House D."/>
            <person name="Gryganskyi A."/>
        </authorList>
    </citation>
    <scope>NUCLEOTIDE SEQUENCE [LARGE SCALE GENOMIC DNA]</scope>
    <source>
        <strain evidence="7 8">AG-B5</strain>
    </source>
</reference>